<protein>
    <submittedName>
        <fullName evidence="2">Acyl dehydratase</fullName>
    </submittedName>
</protein>
<evidence type="ECO:0000259" key="1">
    <source>
        <dbReference type="Pfam" id="PF01575"/>
    </source>
</evidence>
<dbReference type="Pfam" id="PF01575">
    <property type="entry name" value="MaoC_dehydratas"/>
    <property type="match status" value="1"/>
</dbReference>
<dbReference type="InterPro" id="IPR002539">
    <property type="entry name" value="MaoC-like_dom"/>
</dbReference>
<proteinExistence type="predicted"/>
<feature type="domain" description="MaoC-like" evidence="1">
    <location>
        <begin position="22"/>
        <end position="109"/>
    </location>
</feature>
<dbReference type="Gene3D" id="3.10.129.10">
    <property type="entry name" value="Hotdog Thioesterase"/>
    <property type="match status" value="1"/>
</dbReference>
<dbReference type="RefSeq" id="WP_354198718.1">
    <property type="nucleotide sequence ID" value="NZ_JBEPML010000021.1"/>
</dbReference>
<gene>
    <name evidence="2" type="ORF">ABID37_004431</name>
</gene>
<dbReference type="InterPro" id="IPR029069">
    <property type="entry name" value="HotDog_dom_sf"/>
</dbReference>
<dbReference type="CDD" id="cd03454">
    <property type="entry name" value="YdeM"/>
    <property type="match status" value="1"/>
</dbReference>
<evidence type="ECO:0000313" key="2">
    <source>
        <dbReference type="EMBL" id="MET3794191.1"/>
    </source>
</evidence>
<organism evidence="2 3">
    <name type="scientific">Aquamicrobium terrae</name>
    <dbReference type="NCBI Taxonomy" id="1324945"/>
    <lineage>
        <taxon>Bacteria</taxon>
        <taxon>Pseudomonadati</taxon>
        <taxon>Pseudomonadota</taxon>
        <taxon>Alphaproteobacteria</taxon>
        <taxon>Hyphomicrobiales</taxon>
        <taxon>Phyllobacteriaceae</taxon>
        <taxon>Aquamicrobium</taxon>
    </lineage>
</organism>
<dbReference type="EMBL" id="JBEPML010000021">
    <property type="protein sequence ID" value="MET3794191.1"/>
    <property type="molecule type" value="Genomic_DNA"/>
</dbReference>
<comment type="caution">
    <text evidence="2">The sequence shown here is derived from an EMBL/GenBank/DDBJ whole genome shotgun (WGS) entry which is preliminary data.</text>
</comment>
<accession>A0ABV2N5X2</accession>
<dbReference type="Proteomes" id="UP001549076">
    <property type="component" value="Unassembled WGS sequence"/>
</dbReference>
<name>A0ABV2N5X2_9HYPH</name>
<dbReference type="SUPFAM" id="SSF54637">
    <property type="entry name" value="Thioesterase/thiol ester dehydrase-isomerase"/>
    <property type="match status" value="1"/>
</dbReference>
<keyword evidence="3" id="KW-1185">Reference proteome</keyword>
<reference evidence="2 3" key="1">
    <citation type="submission" date="2024-06" db="EMBL/GenBank/DDBJ databases">
        <title>Genomic Encyclopedia of Type Strains, Phase IV (KMG-IV): sequencing the most valuable type-strain genomes for metagenomic binning, comparative biology and taxonomic classification.</title>
        <authorList>
            <person name="Goeker M."/>
        </authorList>
    </citation>
    <scope>NUCLEOTIDE SEQUENCE [LARGE SCALE GENOMIC DNA]</scope>
    <source>
        <strain evidence="2 3">DSM 27865</strain>
    </source>
</reference>
<sequence length="159" mass="17442">MTLDEFLGIGVTKTIGAHTFQAGEIKAFAAKYDPQPFHLDEEAARRSVLGGLCASGWHTASMFMRFDALDRMAAMKGWQGAGPAPEFGPSPGFRNLKWLKPVYSGQTITFARTGLSHRPLASRPGWVMFSIRGEAFDPGGDKVFEFENAMLVKVGDRKD</sequence>
<evidence type="ECO:0000313" key="3">
    <source>
        <dbReference type="Proteomes" id="UP001549076"/>
    </source>
</evidence>